<name>A0AAW8F5J7_9ACTN</name>
<gene>
    <name evidence="1" type="ORF">QFZ22_000370</name>
</gene>
<dbReference type="AlphaFoldDB" id="A0AAW8F5J7"/>
<reference evidence="1" key="1">
    <citation type="submission" date="2023-07" db="EMBL/GenBank/DDBJ databases">
        <title>Comparative genomics of wheat-associated soil bacteria to identify genetic determinants of phenazine resistance.</title>
        <authorList>
            <person name="Mouncey N."/>
        </authorList>
    </citation>
    <scope>NUCLEOTIDE SEQUENCE</scope>
    <source>
        <strain evidence="1">V4I22</strain>
    </source>
</reference>
<comment type="caution">
    <text evidence="1">The sequence shown here is derived from an EMBL/GenBank/DDBJ whole genome shotgun (WGS) entry which is preliminary data.</text>
</comment>
<dbReference type="EMBL" id="JAUSZV010000002">
    <property type="protein sequence ID" value="MDQ0904385.1"/>
    <property type="molecule type" value="Genomic_DNA"/>
</dbReference>
<sequence>MRSRLHWIHRKGQHVTVERNPTYMGEIFAKFLVLAFILAVPARLLHWDSWTGVAGASLYLFWELVRVSDALGELATLWNEQYLTQQETERAEYLRKKQEQRGEQ</sequence>
<dbReference type="Proteomes" id="UP001234216">
    <property type="component" value="Unassembled WGS sequence"/>
</dbReference>
<evidence type="ECO:0000313" key="2">
    <source>
        <dbReference type="Proteomes" id="UP001234216"/>
    </source>
</evidence>
<evidence type="ECO:0000313" key="1">
    <source>
        <dbReference type="EMBL" id="MDQ0904385.1"/>
    </source>
</evidence>
<organism evidence="1 2">
    <name type="scientific">Streptomyces canus</name>
    <dbReference type="NCBI Taxonomy" id="58343"/>
    <lineage>
        <taxon>Bacteria</taxon>
        <taxon>Bacillati</taxon>
        <taxon>Actinomycetota</taxon>
        <taxon>Actinomycetes</taxon>
        <taxon>Kitasatosporales</taxon>
        <taxon>Streptomycetaceae</taxon>
        <taxon>Streptomyces</taxon>
        <taxon>Streptomyces aurantiacus group</taxon>
    </lineage>
</organism>
<accession>A0AAW8F5J7</accession>
<dbReference type="RefSeq" id="WP_306971976.1">
    <property type="nucleotide sequence ID" value="NZ_JAUSZV010000002.1"/>
</dbReference>
<protein>
    <submittedName>
        <fullName evidence="1">Uncharacterized protein</fullName>
    </submittedName>
</protein>
<proteinExistence type="predicted"/>